<organism evidence="2 3">
    <name type="scientific">Parasponia andersonii</name>
    <name type="common">Sponia andersonii</name>
    <dbReference type="NCBI Taxonomy" id="3476"/>
    <lineage>
        <taxon>Eukaryota</taxon>
        <taxon>Viridiplantae</taxon>
        <taxon>Streptophyta</taxon>
        <taxon>Embryophyta</taxon>
        <taxon>Tracheophyta</taxon>
        <taxon>Spermatophyta</taxon>
        <taxon>Magnoliopsida</taxon>
        <taxon>eudicotyledons</taxon>
        <taxon>Gunneridae</taxon>
        <taxon>Pentapetalae</taxon>
        <taxon>rosids</taxon>
        <taxon>fabids</taxon>
        <taxon>Rosales</taxon>
        <taxon>Cannabaceae</taxon>
        <taxon>Parasponia</taxon>
    </lineage>
</organism>
<sequence>MENQAQSTKTSSATKLKDFVSTLLDLNENSEQSFQEFMEKTMIVEENQDHDHNGREQDERSVACIVYDRLMHFTQTVADRLKLPASSVCTSAAITLLIFAIIS</sequence>
<accession>A0A2P5C0Y2</accession>
<feature type="transmembrane region" description="Helical" evidence="1">
    <location>
        <begin position="81"/>
        <end position="102"/>
    </location>
</feature>
<dbReference type="EMBL" id="JXTB01000191">
    <property type="protein sequence ID" value="PON54708.1"/>
    <property type="molecule type" value="Genomic_DNA"/>
</dbReference>
<protein>
    <submittedName>
        <fullName evidence="2">Uncharacterized protein</fullName>
    </submittedName>
</protein>
<evidence type="ECO:0000256" key="1">
    <source>
        <dbReference type="SAM" id="Phobius"/>
    </source>
</evidence>
<evidence type="ECO:0000313" key="2">
    <source>
        <dbReference type="EMBL" id="PON54708.1"/>
    </source>
</evidence>
<proteinExistence type="predicted"/>
<dbReference type="OrthoDB" id="5835829at2759"/>
<dbReference type="AlphaFoldDB" id="A0A2P5C0Y2"/>
<keyword evidence="1" id="KW-0472">Membrane</keyword>
<gene>
    <name evidence="2" type="ORF">PanWU01x14_193310</name>
</gene>
<reference evidence="3" key="1">
    <citation type="submission" date="2016-06" db="EMBL/GenBank/DDBJ databases">
        <title>Parallel loss of symbiosis genes in relatives of nitrogen-fixing non-legume Parasponia.</title>
        <authorList>
            <person name="Van Velzen R."/>
            <person name="Holmer R."/>
            <person name="Bu F."/>
            <person name="Rutten L."/>
            <person name="Van Zeijl A."/>
            <person name="Liu W."/>
            <person name="Santuari L."/>
            <person name="Cao Q."/>
            <person name="Sharma T."/>
            <person name="Shen D."/>
            <person name="Roswanjaya Y."/>
            <person name="Wardhani T."/>
            <person name="Kalhor M.S."/>
            <person name="Jansen J."/>
            <person name="Van den Hoogen J."/>
            <person name="Gungor B."/>
            <person name="Hartog M."/>
            <person name="Hontelez J."/>
            <person name="Verver J."/>
            <person name="Yang W.-C."/>
            <person name="Schijlen E."/>
            <person name="Repin R."/>
            <person name="Schilthuizen M."/>
            <person name="Schranz E."/>
            <person name="Heidstra R."/>
            <person name="Miyata K."/>
            <person name="Fedorova E."/>
            <person name="Kohlen W."/>
            <person name="Bisseling T."/>
            <person name="Smit S."/>
            <person name="Geurts R."/>
        </authorList>
    </citation>
    <scope>NUCLEOTIDE SEQUENCE [LARGE SCALE GENOMIC DNA]</scope>
    <source>
        <strain evidence="3">cv. WU1-14</strain>
    </source>
</reference>
<keyword evidence="3" id="KW-1185">Reference proteome</keyword>
<dbReference type="SUPFAM" id="SSF53756">
    <property type="entry name" value="UDP-Glycosyltransferase/glycogen phosphorylase"/>
    <property type="match status" value="1"/>
</dbReference>
<evidence type="ECO:0000313" key="3">
    <source>
        <dbReference type="Proteomes" id="UP000237105"/>
    </source>
</evidence>
<name>A0A2P5C0Y2_PARAD</name>
<keyword evidence="1" id="KW-1133">Transmembrane helix</keyword>
<keyword evidence="1" id="KW-0812">Transmembrane</keyword>
<comment type="caution">
    <text evidence="2">The sequence shown here is derived from an EMBL/GenBank/DDBJ whole genome shotgun (WGS) entry which is preliminary data.</text>
</comment>
<dbReference type="Gene3D" id="3.40.50.2000">
    <property type="entry name" value="Glycogen Phosphorylase B"/>
    <property type="match status" value="1"/>
</dbReference>
<dbReference type="Proteomes" id="UP000237105">
    <property type="component" value="Unassembled WGS sequence"/>
</dbReference>